<dbReference type="GO" id="GO:0005886">
    <property type="term" value="C:plasma membrane"/>
    <property type="evidence" value="ECO:0007669"/>
    <property type="project" value="UniProtKB-SubCell"/>
</dbReference>
<dbReference type="CDD" id="cd17339">
    <property type="entry name" value="MFS_NIMT_CynX_like"/>
    <property type="match status" value="1"/>
</dbReference>
<dbReference type="Pfam" id="PF07690">
    <property type="entry name" value="MFS_1"/>
    <property type="match status" value="1"/>
</dbReference>
<dbReference type="OrthoDB" id="5317164at2"/>
<feature type="transmembrane region" description="Helical" evidence="5">
    <location>
        <begin position="281"/>
        <end position="299"/>
    </location>
</feature>
<dbReference type="PANTHER" id="PTHR23523">
    <property type="match status" value="1"/>
</dbReference>
<sequence length="398" mass="41003">MTPPVQVEQRRRRDIALLLIGILAVSVNQRPALVAVGPLTDQLRRDLNLGASAASLLTTLPLLCFGVFALAAPALGRRTGMDRAVVAAGIVLIVGIAIRTAPPVPALFVGSAVAGAGIAVMNVLVPAVIKRDFPARLGLVTALYTVMLNGGAALAAGATAPLGHLLHLGWRPTLALWGVLAVAAALLWAPQARRAPAVEPTVTAAHPIRLWRNGLAWAVSMFMGLQSLLFYSLIAWVPTILHDDGLTEAQAGFWLAVLTGAGIVASFAVPLIAARQAMQRPLVIATAALFLTGLAGLIVSPTGLVWLWMLCLGVAQGAGISLAMMMFVHRARDSETSAELSGMAQAVGYLVAAAGPLAAGALRDVTGGWALALALLAACAAALLVTGWIAMADRTVDA</sequence>
<evidence type="ECO:0000256" key="5">
    <source>
        <dbReference type="SAM" id="Phobius"/>
    </source>
</evidence>
<evidence type="ECO:0000313" key="7">
    <source>
        <dbReference type="EMBL" id="AFM18933.1"/>
    </source>
</evidence>
<dbReference type="KEGG" id="mcb:Mycch_4216"/>
<keyword evidence="2 5" id="KW-0812">Transmembrane</keyword>
<feature type="transmembrane region" description="Helical" evidence="5">
    <location>
        <begin position="253"/>
        <end position="274"/>
    </location>
</feature>
<feature type="transmembrane region" description="Helical" evidence="5">
    <location>
        <begin position="137"/>
        <end position="158"/>
    </location>
</feature>
<accession>I4BNS6</accession>
<dbReference type="PANTHER" id="PTHR23523:SF2">
    <property type="entry name" value="2-NITROIMIDAZOLE TRANSPORTER"/>
    <property type="match status" value="1"/>
</dbReference>
<feature type="domain" description="Major facilitator superfamily (MFS) profile" evidence="6">
    <location>
        <begin position="16"/>
        <end position="395"/>
    </location>
</feature>
<dbReference type="AlphaFoldDB" id="I4BNS6"/>
<dbReference type="HOGENOM" id="CLU_038046_1_0_11"/>
<dbReference type="InterPro" id="IPR036259">
    <property type="entry name" value="MFS_trans_sf"/>
</dbReference>
<evidence type="ECO:0000256" key="3">
    <source>
        <dbReference type="ARBA" id="ARBA00022989"/>
    </source>
</evidence>
<dbReference type="Gene3D" id="1.20.1250.20">
    <property type="entry name" value="MFS general substrate transporter like domains"/>
    <property type="match status" value="2"/>
</dbReference>
<dbReference type="PATRIC" id="fig|710421.3.peg.4211"/>
<dbReference type="InterPro" id="IPR052524">
    <property type="entry name" value="MFS_Cyanate_Porter"/>
</dbReference>
<gene>
    <name evidence="7" type="ordered locus">Mycch_4216</name>
</gene>
<dbReference type="PROSITE" id="PS50850">
    <property type="entry name" value="MFS"/>
    <property type="match status" value="1"/>
</dbReference>
<evidence type="ECO:0000256" key="4">
    <source>
        <dbReference type="ARBA" id="ARBA00023136"/>
    </source>
</evidence>
<dbReference type="SUPFAM" id="SSF103473">
    <property type="entry name" value="MFS general substrate transporter"/>
    <property type="match status" value="1"/>
</dbReference>
<dbReference type="GO" id="GO:0022857">
    <property type="term" value="F:transmembrane transporter activity"/>
    <property type="evidence" value="ECO:0007669"/>
    <property type="project" value="InterPro"/>
</dbReference>
<comment type="subcellular location">
    <subcellularLocation>
        <location evidence="1">Cell membrane</location>
        <topology evidence="1">Multi-pass membrane protein</topology>
    </subcellularLocation>
</comment>
<feature type="transmembrane region" description="Helical" evidence="5">
    <location>
        <begin position="84"/>
        <end position="101"/>
    </location>
</feature>
<feature type="transmembrane region" description="Helical" evidence="5">
    <location>
        <begin position="215"/>
        <end position="241"/>
    </location>
</feature>
<dbReference type="Proteomes" id="UP000006057">
    <property type="component" value="Chromosome"/>
</dbReference>
<name>I4BNS6_MYCCN</name>
<dbReference type="STRING" id="710421.Mycch_4216"/>
<dbReference type="EMBL" id="CP003053">
    <property type="protein sequence ID" value="AFM18933.1"/>
    <property type="molecule type" value="Genomic_DNA"/>
</dbReference>
<feature type="transmembrane region" description="Helical" evidence="5">
    <location>
        <begin position="305"/>
        <end position="328"/>
    </location>
</feature>
<keyword evidence="3 5" id="KW-1133">Transmembrane helix</keyword>
<feature type="transmembrane region" description="Helical" evidence="5">
    <location>
        <begin position="107"/>
        <end position="125"/>
    </location>
</feature>
<feature type="transmembrane region" description="Helical" evidence="5">
    <location>
        <begin position="368"/>
        <end position="391"/>
    </location>
</feature>
<organism evidence="7 8">
    <name type="scientific">Mycolicibacterium chubuense (strain NBB4)</name>
    <name type="common">Mycobacterium chubuense</name>
    <dbReference type="NCBI Taxonomy" id="710421"/>
    <lineage>
        <taxon>Bacteria</taxon>
        <taxon>Bacillati</taxon>
        <taxon>Actinomycetota</taxon>
        <taxon>Actinomycetes</taxon>
        <taxon>Mycobacteriales</taxon>
        <taxon>Mycobacteriaceae</taxon>
        <taxon>Mycolicibacterium</taxon>
    </lineage>
</organism>
<evidence type="ECO:0000259" key="6">
    <source>
        <dbReference type="PROSITE" id="PS50850"/>
    </source>
</evidence>
<keyword evidence="8" id="KW-1185">Reference proteome</keyword>
<reference evidence="7 8" key="1">
    <citation type="submission" date="2012-06" db="EMBL/GenBank/DDBJ databases">
        <title>Complete sequence of chromosome of Mycobacterium chubuense NBB4.</title>
        <authorList>
            <consortium name="US DOE Joint Genome Institute"/>
            <person name="Lucas S."/>
            <person name="Han J."/>
            <person name="Lapidus A."/>
            <person name="Cheng J.-F."/>
            <person name="Goodwin L."/>
            <person name="Pitluck S."/>
            <person name="Peters L."/>
            <person name="Mikhailova N."/>
            <person name="Teshima H."/>
            <person name="Detter J.C."/>
            <person name="Han C."/>
            <person name="Tapia R."/>
            <person name="Land M."/>
            <person name="Hauser L."/>
            <person name="Kyrpides N."/>
            <person name="Ivanova N."/>
            <person name="Pagani I."/>
            <person name="Mattes T."/>
            <person name="Holmes A."/>
            <person name="Rutledge P."/>
            <person name="Paulsen I."/>
            <person name="Coleman N."/>
            <person name="Woyke T."/>
        </authorList>
    </citation>
    <scope>NUCLEOTIDE SEQUENCE [LARGE SCALE GENOMIC DNA]</scope>
    <source>
        <strain evidence="7 8">NBB4</strain>
    </source>
</reference>
<keyword evidence="4 5" id="KW-0472">Membrane</keyword>
<protein>
    <submittedName>
        <fullName evidence="7">Cyanate permease</fullName>
    </submittedName>
</protein>
<feature type="transmembrane region" description="Helical" evidence="5">
    <location>
        <begin position="50"/>
        <end position="72"/>
    </location>
</feature>
<feature type="transmembrane region" description="Helical" evidence="5">
    <location>
        <begin position="340"/>
        <end position="362"/>
    </location>
</feature>
<dbReference type="InterPro" id="IPR011701">
    <property type="entry name" value="MFS"/>
</dbReference>
<evidence type="ECO:0000313" key="8">
    <source>
        <dbReference type="Proteomes" id="UP000006057"/>
    </source>
</evidence>
<dbReference type="eggNOG" id="COG2807">
    <property type="taxonomic scope" value="Bacteria"/>
</dbReference>
<dbReference type="InterPro" id="IPR020846">
    <property type="entry name" value="MFS_dom"/>
</dbReference>
<dbReference type="RefSeq" id="WP_014817404.1">
    <property type="nucleotide sequence ID" value="NC_018027.1"/>
</dbReference>
<evidence type="ECO:0000256" key="1">
    <source>
        <dbReference type="ARBA" id="ARBA00004651"/>
    </source>
</evidence>
<evidence type="ECO:0000256" key="2">
    <source>
        <dbReference type="ARBA" id="ARBA00022692"/>
    </source>
</evidence>
<proteinExistence type="predicted"/>
<feature type="transmembrane region" description="Helical" evidence="5">
    <location>
        <begin position="170"/>
        <end position="189"/>
    </location>
</feature>